<dbReference type="EMBL" id="WMET01000001">
    <property type="protein sequence ID" value="MYL19537.1"/>
    <property type="molecule type" value="Genomic_DNA"/>
</dbReference>
<dbReference type="Proteomes" id="UP000460949">
    <property type="component" value="Unassembled WGS sequence"/>
</dbReference>
<dbReference type="AlphaFoldDB" id="A0A845DZS9"/>
<reference evidence="1 2" key="1">
    <citation type="submission" date="2019-11" db="EMBL/GenBank/DDBJ databases">
        <title>Genome sequences of 17 halophilic strains isolated from different environments.</title>
        <authorList>
            <person name="Furrow R.E."/>
        </authorList>
    </citation>
    <scope>NUCLEOTIDE SEQUENCE [LARGE SCALE GENOMIC DNA]</scope>
    <source>
        <strain evidence="1 2">22511_23_Filter</strain>
    </source>
</reference>
<dbReference type="RefSeq" id="WP_160835917.1">
    <property type="nucleotide sequence ID" value="NZ_WMET01000001.1"/>
</dbReference>
<accession>A0A845DZS9</accession>
<evidence type="ECO:0000313" key="2">
    <source>
        <dbReference type="Proteomes" id="UP000460949"/>
    </source>
</evidence>
<evidence type="ECO:0000313" key="1">
    <source>
        <dbReference type="EMBL" id="MYL19537.1"/>
    </source>
</evidence>
<protein>
    <submittedName>
        <fullName evidence="1">Uncharacterized protein</fullName>
    </submittedName>
</protein>
<name>A0A845DZS9_9BACI</name>
<comment type="caution">
    <text evidence="1">The sequence shown here is derived from an EMBL/GenBank/DDBJ whole genome shotgun (WGS) entry which is preliminary data.</text>
</comment>
<proteinExistence type="predicted"/>
<sequence length="85" mass="9934">MHVNHLFSYLFSSKKTLLYTTFLRKDYFRTAAVLTQSGVDYRTAVIHHKPVVREVPGSEGLTSEYRFYVRKNDYHQADSMVSSQL</sequence>
<organism evidence="1 2">
    <name type="scientific">Halobacillus litoralis</name>
    <dbReference type="NCBI Taxonomy" id="45668"/>
    <lineage>
        <taxon>Bacteria</taxon>
        <taxon>Bacillati</taxon>
        <taxon>Bacillota</taxon>
        <taxon>Bacilli</taxon>
        <taxon>Bacillales</taxon>
        <taxon>Bacillaceae</taxon>
        <taxon>Halobacillus</taxon>
    </lineage>
</organism>
<gene>
    <name evidence="1" type="ORF">GLW04_06505</name>
</gene>